<feature type="compositionally biased region" description="Basic and acidic residues" evidence="1">
    <location>
        <begin position="31"/>
        <end position="41"/>
    </location>
</feature>
<gene>
    <name evidence="3" type="ORF">FG384_13345</name>
</gene>
<dbReference type="Proteomes" id="UP000316626">
    <property type="component" value="Unassembled WGS sequence"/>
</dbReference>
<dbReference type="CDD" id="cd00118">
    <property type="entry name" value="LysM"/>
    <property type="match status" value="1"/>
</dbReference>
<dbReference type="SMART" id="SM00257">
    <property type="entry name" value="LysM"/>
    <property type="match status" value="1"/>
</dbReference>
<accession>A0A544TP10</accession>
<dbReference type="PROSITE" id="PS51782">
    <property type="entry name" value="LYSM"/>
    <property type="match status" value="1"/>
</dbReference>
<feature type="compositionally biased region" description="Basic and acidic residues" evidence="1">
    <location>
        <begin position="1"/>
        <end position="10"/>
    </location>
</feature>
<evidence type="ECO:0000259" key="2">
    <source>
        <dbReference type="PROSITE" id="PS51782"/>
    </source>
</evidence>
<dbReference type="InterPro" id="IPR018392">
    <property type="entry name" value="LysM"/>
</dbReference>
<evidence type="ECO:0000256" key="1">
    <source>
        <dbReference type="SAM" id="MobiDB-lite"/>
    </source>
</evidence>
<dbReference type="InterPro" id="IPR036779">
    <property type="entry name" value="LysM_dom_sf"/>
</dbReference>
<reference evidence="3 4" key="1">
    <citation type="submission" date="2019-06" db="EMBL/GenBank/DDBJ databases">
        <title>Psychrobacillus vulpis sp. nov., a new species isolated from feces of a red fox that inhabits in The Tablas de Daimiel Natural Park, Albacete, Spain.</title>
        <authorList>
            <person name="Rodriguez M."/>
            <person name="Reina J.C."/>
            <person name="Bejar V."/>
            <person name="Llamas I."/>
        </authorList>
    </citation>
    <scope>NUCLEOTIDE SEQUENCE [LARGE SCALE GENOMIC DNA]</scope>
    <source>
        <strain evidence="3 4">Z8</strain>
    </source>
</reference>
<keyword evidence="4" id="KW-1185">Reference proteome</keyword>
<dbReference type="Gene3D" id="3.10.350.10">
    <property type="entry name" value="LysM domain"/>
    <property type="match status" value="1"/>
</dbReference>
<dbReference type="SUPFAM" id="SSF54106">
    <property type="entry name" value="LysM domain"/>
    <property type="match status" value="1"/>
</dbReference>
<feature type="domain" description="LysM" evidence="2">
    <location>
        <begin position="46"/>
        <end position="92"/>
    </location>
</feature>
<comment type="caution">
    <text evidence="3">The sequence shown here is derived from an EMBL/GenBank/DDBJ whole genome shotgun (WGS) entry which is preliminary data.</text>
</comment>
<organism evidence="3 4">
    <name type="scientific">Psychrobacillus vulpis</name>
    <dbReference type="NCBI Taxonomy" id="2325572"/>
    <lineage>
        <taxon>Bacteria</taxon>
        <taxon>Bacillati</taxon>
        <taxon>Bacillota</taxon>
        <taxon>Bacilli</taxon>
        <taxon>Bacillales</taxon>
        <taxon>Bacillaceae</taxon>
        <taxon>Psychrobacillus</taxon>
    </lineage>
</organism>
<dbReference type="EMBL" id="VDGI01000015">
    <property type="protein sequence ID" value="TQR19193.1"/>
    <property type="molecule type" value="Genomic_DNA"/>
</dbReference>
<dbReference type="RefSeq" id="WP_142643105.1">
    <property type="nucleotide sequence ID" value="NZ_VDGI01000015.1"/>
</dbReference>
<name>A0A544TP10_9BACI</name>
<sequence length="93" mass="10505">MMVEKVEEKTTVVPDIKPTPSIEENTGEETVGEKEQPTKTEKPLVRKYVVKNRDTLFSISIKFYGSRKGETLIKNANNKRSDIVIIGETLVIP</sequence>
<dbReference type="AlphaFoldDB" id="A0A544TP10"/>
<proteinExistence type="predicted"/>
<dbReference type="Pfam" id="PF01476">
    <property type="entry name" value="LysM"/>
    <property type="match status" value="1"/>
</dbReference>
<evidence type="ECO:0000313" key="4">
    <source>
        <dbReference type="Proteomes" id="UP000316626"/>
    </source>
</evidence>
<feature type="region of interest" description="Disordered" evidence="1">
    <location>
        <begin position="1"/>
        <end position="41"/>
    </location>
</feature>
<dbReference type="OrthoDB" id="2583609at2"/>
<evidence type="ECO:0000313" key="3">
    <source>
        <dbReference type="EMBL" id="TQR19193.1"/>
    </source>
</evidence>
<protein>
    <submittedName>
        <fullName evidence="3">LysM peptidoglycan-binding domain-containing protein</fullName>
    </submittedName>
</protein>